<dbReference type="Gene3D" id="2.40.50.90">
    <property type="match status" value="1"/>
</dbReference>
<sequence>MWPWLWFLLLVSLSVLGNDCPRLHQHETVTVRKILDGDTILLMDGRVIRFIGIDTPELNKHRSAAAEDGALAAARWLAKKIEKGSRLKLVFGPERRDDYGRLLAHPLTGDGRLLVASMLAAGLGELLLLPPNTAYWPCLLAAEQAARRQRLGVWSQPLEARPVGGGIQRLRVRVQDVRWRGDRVILHLQGGGRALSGNRLPAADRQALAHVGAGDWLFLRGWVQHQEPGWQLWLNHPWQFYREK</sequence>
<dbReference type="Proteomes" id="UP000242181">
    <property type="component" value="Unassembled WGS sequence"/>
</dbReference>
<gene>
    <name evidence="2" type="ORF">C7I36_09215</name>
</gene>
<dbReference type="PROSITE" id="PS50830">
    <property type="entry name" value="TNASE_3"/>
    <property type="match status" value="1"/>
</dbReference>
<proteinExistence type="predicted"/>
<organism evidence="2 3">
    <name type="scientific">Zobellella taiwanensis</name>
    <dbReference type="NCBI Taxonomy" id="347535"/>
    <lineage>
        <taxon>Bacteria</taxon>
        <taxon>Pseudomonadati</taxon>
        <taxon>Pseudomonadota</taxon>
        <taxon>Gammaproteobacteria</taxon>
        <taxon>Aeromonadales</taxon>
        <taxon>Aeromonadaceae</taxon>
        <taxon>Zobellella</taxon>
    </lineage>
</organism>
<comment type="caution">
    <text evidence="2">The sequence shown here is derived from an EMBL/GenBank/DDBJ whole genome shotgun (WGS) entry which is preliminary data.</text>
</comment>
<dbReference type="AlphaFoldDB" id="A0A2P7QY11"/>
<dbReference type="SUPFAM" id="SSF50199">
    <property type="entry name" value="Staphylococcal nuclease"/>
    <property type="match status" value="1"/>
</dbReference>
<accession>A0A2P7QY11</accession>
<dbReference type="InterPro" id="IPR016071">
    <property type="entry name" value="Staphylococal_nuclease_OB-fold"/>
</dbReference>
<dbReference type="OrthoDB" id="6867997at2"/>
<keyword evidence="3" id="KW-1185">Reference proteome</keyword>
<dbReference type="SMART" id="SM00318">
    <property type="entry name" value="SNc"/>
    <property type="match status" value="1"/>
</dbReference>
<evidence type="ECO:0000259" key="1">
    <source>
        <dbReference type="PROSITE" id="PS50830"/>
    </source>
</evidence>
<evidence type="ECO:0000313" key="3">
    <source>
        <dbReference type="Proteomes" id="UP000242181"/>
    </source>
</evidence>
<evidence type="ECO:0000313" key="2">
    <source>
        <dbReference type="EMBL" id="PSJ42835.1"/>
    </source>
</evidence>
<dbReference type="InterPro" id="IPR035437">
    <property type="entry name" value="SNase_OB-fold_sf"/>
</dbReference>
<dbReference type="EMBL" id="PXYH01000010">
    <property type="protein sequence ID" value="PSJ42835.1"/>
    <property type="molecule type" value="Genomic_DNA"/>
</dbReference>
<protein>
    <recommendedName>
        <fullName evidence="1">TNase-like domain-containing protein</fullName>
    </recommendedName>
</protein>
<reference evidence="2 3" key="1">
    <citation type="submission" date="2018-03" db="EMBL/GenBank/DDBJ databases">
        <title>The draft genome of Zobellella taiwanensis JCM 13381.</title>
        <authorList>
            <person name="Liu L."/>
            <person name="Li L."/>
            <person name="Wang T."/>
            <person name="Zhang X."/>
            <person name="Liang L."/>
        </authorList>
    </citation>
    <scope>NUCLEOTIDE SEQUENCE [LARGE SCALE GENOMIC DNA]</scope>
    <source>
        <strain evidence="2 3">JCM 13381</strain>
    </source>
</reference>
<name>A0A2P7QY11_9GAMM</name>
<dbReference type="Pfam" id="PF00565">
    <property type="entry name" value="SNase"/>
    <property type="match status" value="1"/>
</dbReference>
<feature type="domain" description="TNase-like" evidence="1">
    <location>
        <begin position="25"/>
        <end position="156"/>
    </location>
</feature>